<name>A0AAV4XBL6_CAEEX</name>
<dbReference type="EMBL" id="BPLR01017429">
    <property type="protein sequence ID" value="GIY91565.1"/>
    <property type="molecule type" value="Genomic_DNA"/>
</dbReference>
<evidence type="ECO:0000313" key="1">
    <source>
        <dbReference type="EMBL" id="GIY91565.1"/>
    </source>
</evidence>
<comment type="caution">
    <text evidence="1">The sequence shown here is derived from an EMBL/GenBank/DDBJ whole genome shotgun (WGS) entry which is preliminary data.</text>
</comment>
<proteinExistence type="predicted"/>
<reference evidence="1 2" key="1">
    <citation type="submission" date="2021-06" db="EMBL/GenBank/DDBJ databases">
        <title>Caerostris extrusa draft genome.</title>
        <authorList>
            <person name="Kono N."/>
            <person name="Arakawa K."/>
        </authorList>
    </citation>
    <scope>NUCLEOTIDE SEQUENCE [LARGE SCALE GENOMIC DNA]</scope>
</reference>
<protein>
    <submittedName>
        <fullName evidence="1">Protein Daple</fullName>
    </submittedName>
</protein>
<organism evidence="1 2">
    <name type="scientific">Caerostris extrusa</name>
    <name type="common">Bark spider</name>
    <name type="synonym">Caerostris bankana</name>
    <dbReference type="NCBI Taxonomy" id="172846"/>
    <lineage>
        <taxon>Eukaryota</taxon>
        <taxon>Metazoa</taxon>
        <taxon>Ecdysozoa</taxon>
        <taxon>Arthropoda</taxon>
        <taxon>Chelicerata</taxon>
        <taxon>Arachnida</taxon>
        <taxon>Araneae</taxon>
        <taxon>Araneomorphae</taxon>
        <taxon>Entelegynae</taxon>
        <taxon>Araneoidea</taxon>
        <taxon>Araneidae</taxon>
        <taxon>Caerostris</taxon>
    </lineage>
</organism>
<accession>A0AAV4XBL6</accession>
<gene>
    <name evidence="1" type="primary">CCDC88C_1</name>
    <name evidence="1" type="ORF">CEXT_795521</name>
</gene>
<dbReference type="AlphaFoldDB" id="A0AAV4XBL6"/>
<sequence>MCKNHCTRLYSSLIPACRIPQCFFVNFLLRILLGLFDYSIRISDIRNVLNPEDSCQEDHIPVRDVGLGVQKDEQNIIIQVEKGDDINSELMKEMGPKHTTLENNMTLNFITNLTNSDVLGCSPSQPFSRSTSSQQISSYNLGRPTDNSFQPLSYIANDVLHCPQVLSKPTRPFCLPTAQTPTLTQLRLPSFPGLNPRRAILTALVDPQRKSLWKILFGMNMDVFNFY</sequence>
<evidence type="ECO:0000313" key="2">
    <source>
        <dbReference type="Proteomes" id="UP001054945"/>
    </source>
</evidence>
<dbReference type="Proteomes" id="UP001054945">
    <property type="component" value="Unassembled WGS sequence"/>
</dbReference>
<keyword evidence="2" id="KW-1185">Reference proteome</keyword>